<keyword evidence="1" id="KW-0472">Membrane</keyword>
<feature type="transmembrane region" description="Helical" evidence="1">
    <location>
        <begin position="53"/>
        <end position="70"/>
    </location>
</feature>
<evidence type="ECO:0000313" key="2">
    <source>
        <dbReference type="EMBL" id="KKM01423.1"/>
    </source>
</evidence>
<protein>
    <submittedName>
        <fullName evidence="2">Uncharacterized protein</fullName>
    </submittedName>
</protein>
<feature type="transmembrane region" description="Helical" evidence="1">
    <location>
        <begin position="28"/>
        <end position="47"/>
    </location>
</feature>
<dbReference type="AlphaFoldDB" id="A0A0F9JR26"/>
<organism evidence="2">
    <name type="scientific">marine sediment metagenome</name>
    <dbReference type="NCBI Taxonomy" id="412755"/>
    <lineage>
        <taxon>unclassified sequences</taxon>
        <taxon>metagenomes</taxon>
        <taxon>ecological metagenomes</taxon>
    </lineage>
</organism>
<accession>A0A0F9JR26</accession>
<feature type="transmembrane region" description="Helical" evidence="1">
    <location>
        <begin position="143"/>
        <end position="163"/>
    </location>
</feature>
<keyword evidence="1" id="KW-1133">Transmembrane helix</keyword>
<proteinExistence type="predicted"/>
<comment type="caution">
    <text evidence="2">The sequence shown here is derived from an EMBL/GenBank/DDBJ whole genome shotgun (WGS) entry which is preliminary data.</text>
</comment>
<evidence type="ECO:0000256" key="1">
    <source>
        <dbReference type="SAM" id="Phobius"/>
    </source>
</evidence>
<gene>
    <name evidence="2" type="ORF">LCGC14_1794590</name>
</gene>
<keyword evidence="1" id="KW-0812">Transmembrane</keyword>
<reference evidence="2" key="1">
    <citation type="journal article" date="2015" name="Nature">
        <title>Complex archaea that bridge the gap between prokaryotes and eukaryotes.</title>
        <authorList>
            <person name="Spang A."/>
            <person name="Saw J.H."/>
            <person name="Jorgensen S.L."/>
            <person name="Zaremba-Niedzwiedzka K."/>
            <person name="Martijn J."/>
            <person name="Lind A.E."/>
            <person name="van Eijk R."/>
            <person name="Schleper C."/>
            <person name="Guy L."/>
            <person name="Ettema T.J."/>
        </authorList>
    </citation>
    <scope>NUCLEOTIDE SEQUENCE</scope>
</reference>
<dbReference type="EMBL" id="LAZR01017201">
    <property type="protein sequence ID" value="KKM01423.1"/>
    <property type="molecule type" value="Genomic_DNA"/>
</dbReference>
<feature type="transmembrane region" description="Helical" evidence="1">
    <location>
        <begin position="117"/>
        <end position="137"/>
    </location>
</feature>
<sequence>MSSDQVAENRRAEYQSLREEVYRSDRTCVILMGFLIAATGAAGKLFFDNQMPLPLALLSPVWFLAFWYFTEKRFVIKLIANYLRTEIEEQENGLGWQQFLSKVPPRVRRPALPFGPYYLEVVACGTIVIGVPVYGLVRQVWDAYSAYAVVTVIIAGLFIFLAVRSLYCYKTIGARYNETLTAQNAEQGAVADGSNSE</sequence>
<name>A0A0F9JR26_9ZZZZ</name>